<dbReference type="EMBL" id="CABEEZ010000098">
    <property type="protein sequence ID" value="VTR41163.1"/>
    <property type="molecule type" value="Genomic_DNA"/>
</dbReference>
<keyword evidence="2" id="KW-0812">Transmembrane</keyword>
<evidence type="ECO:0000313" key="3">
    <source>
        <dbReference type="EMBL" id="VTR41163.1"/>
    </source>
</evidence>
<feature type="transmembrane region" description="Helical" evidence="2">
    <location>
        <begin position="33"/>
        <end position="53"/>
    </location>
</feature>
<keyword evidence="2" id="KW-0472">Membrane</keyword>
<name>A0A4U9V5R3_SERFO</name>
<feature type="region of interest" description="Disordered" evidence="1">
    <location>
        <begin position="58"/>
        <end position="112"/>
    </location>
</feature>
<accession>A0A4U9V5R3</accession>
<sequence length="112" mass="12737">MRSTLFYRVNFREYCDSFDFCFGAKVGNVDMRLIITLFVLLFTQLFFNLAHAAPQARVSAEQRKSHVNEARPDDRKKKKAVKANKKVKAATPPKTLKTKPATLKTAKKTTSV</sequence>
<feature type="compositionally biased region" description="Low complexity" evidence="1">
    <location>
        <begin position="89"/>
        <end position="112"/>
    </location>
</feature>
<feature type="compositionally biased region" description="Basic residues" evidence="1">
    <location>
        <begin position="76"/>
        <end position="88"/>
    </location>
</feature>
<dbReference type="AlphaFoldDB" id="A0A4U9V5R3"/>
<reference evidence="3" key="1">
    <citation type="submission" date="2019-05" db="EMBL/GenBank/DDBJ databases">
        <authorList>
            <consortium name="Pathogen Informatics"/>
        </authorList>
    </citation>
    <scope>NUCLEOTIDE SEQUENCE [LARGE SCALE GENOMIC DNA]</scope>
    <source>
        <strain evidence="3">NCTC12965</strain>
    </source>
</reference>
<evidence type="ECO:0000256" key="1">
    <source>
        <dbReference type="SAM" id="MobiDB-lite"/>
    </source>
</evidence>
<keyword evidence="2" id="KW-1133">Transmembrane helix</keyword>
<feature type="compositionally biased region" description="Basic and acidic residues" evidence="1">
    <location>
        <begin position="60"/>
        <end position="75"/>
    </location>
</feature>
<protein>
    <submittedName>
        <fullName evidence="3">Uncharacterized protein</fullName>
    </submittedName>
</protein>
<proteinExistence type="predicted"/>
<evidence type="ECO:0000256" key="2">
    <source>
        <dbReference type="SAM" id="Phobius"/>
    </source>
</evidence>
<gene>
    <name evidence="3" type="ORF">NCTC12965_04598</name>
</gene>
<organism evidence="3">
    <name type="scientific">Serratia fonticola</name>
    <dbReference type="NCBI Taxonomy" id="47917"/>
    <lineage>
        <taxon>Bacteria</taxon>
        <taxon>Pseudomonadati</taxon>
        <taxon>Pseudomonadota</taxon>
        <taxon>Gammaproteobacteria</taxon>
        <taxon>Enterobacterales</taxon>
        <taxon>Yersiniaceae</taxon>
        <taxon>Serratia</taxon>
    </lineage>
</organism>